<protein>
    <submittedName>
        <fullName evidence="2">Cc_bv17.2_27.5_pseudo</fullName>
    </submittedName>
</protein>
<organism evidence="2 3">
    <name type="scientific">Cotesia congregata</name>
    <name type="common">Parasitoid wasp</name>
    <name type="synonym">Apanteles congregatus</name>
    <dbReference type="NCBI Taxonomy" id="51543"/>
    <lineage>
        <taxon>Eukaryota</taxon>
        <taxon>Metazoa</taxon>
        <taxon>Ecdysozoa</taxon>
        <taxon>Arthropoda</taxon>
        <taxon>Hexapoda</taxon>
        <taxon>Insecta</taxon>
        <taxon>Pterygota</taxon>
        <taxon>Neoptera</taxon>
        <taxon>Endopterygota</taxon>
        <taxon>Hymenoptera</taxon>
        <taxon>Apocrita</taxon>
        <taxon>Ichneumonoidea</taxon>
        <taxon>Braconidae</taxon>
        <taxon>Microgastrinae</taxon>
        <taxon>Cotesia</taxon>
    </lineage>
</organism>
<evidence type="ECO:0000313" key="2">
    <source>
        <dbReference type="EMBL" id="CAG5092506.1"/>
    </source>
</evidence>
<dbReference type="Proteomes" id="UP000786811">
    <property type="component" value="Unassembled WGS sequence"/>
</dbReference>
<feature type="region of interest" description="Disordered" evidence="1">
    <location>
        <begin position="22"/>
        <end position="41"/>
    </location>
</feature>
<evidence type="ECO:0000256" key="1">
    <source>
        <dbReference type="SAM" id="MobiDB-lite"/>
    </source>
</evidence>
<keyword evidence="3" id="KW-1185">Reference proteome</keyword>
<gene>
    <name evidence="2" type="ORF">HICCMSTLAB_LOCUS6175</name>
</gene>
<sequence length="41" mass="4644">MLSLRPTVPEFLFLIKNTSSSRMVHNDRSVPNKSSGRAEIK</sequence>
<proteinExistence type="predicted"/>
<comment type="caution">
    <text evidence="2">The sequence shown here is derived from an EMBL/GenBank/DDBJ whole genome shotgun (WGS) entry which is preliminary data.</text>
</comment>
<dbReference type="EMBL" id="CAJNRD030001120">
    <property type="protein sequence ID" value="CAG5092506.1"/>
    <property type="molecule type" value="Genomic_DNA"/>
</dbReference>
<accession>A0A8J2HED7</accession>
<evidence type="ECO:0000313" key="3">
    <source>
        <dbReference type="Proteomes" id="UP000786811"/>
    </source>
</evidence>
<reference evidence="2" key="1">
    <citation type="submission" date="2021-04" db="EMBL/GenBank/DDBJ databases">
        <authorList>
            <person name="Chebbi M.A.C M."/>
        </authorList>
    </citation>
    <scope>NUCLEOTIDE SEQUENCE</scope>
</reference>
<feature type="compositionally biased region" description="Basic and acidic residues" evidence="1">
    <location>
        <begin position="24"/>
        <end position="41"/>
    </location>
</feature>
<dbReference type="AlphaFoldDB" id="A0A8J2HED7"/>
<name>A0A8J2HED7_COTCN</name>